<evidence type="ECO:0000259" key="1">
    <source>
        <dbReference type="Pfam" id="PF00485"/>
    </source>
</evidence>
<dbReference type="Gene3D" id="3.40.50.300">
    <property type="entry name" value="P-loop containing nucleotide triphosphate hydrolases"/>
    <property type="match status" value="1"/>
</dbReference>
<dbReference type="GO" id="GO:0016301">
    <property type="term" value="F:kinase activity"/>
    <property type="evidence" value="ECO:0007669"/>
    <property type="project" value="UniProtKB-KW"/>
</dbReference>
<evidence type="ECO:0000313" key="2">
    <source>
        <dbReference type="EMBL" id="HEN27735.1"/>
    </source>
</evidence>
<dbReference type="SUPFAM" id="SSF52540">
    <property type="entry name" value="P-loop containing nucleoside triphosphate hydrolases"/>
    <property type="match status" value="1"/>
</dbReference>
<dbReference type="PANTHER" id="PTHR10285">
    <property type="entry name" value="URIDINE KINASE"/>
    <property type="match status" value="1"/>
</dbReference>
<dbReference type="InterPro" id="IPR018163">
    <property type="entry name" value="Thr/Ala-tRNA-synth_IIc_edit"/>
</dbReference>
<dbReference type="Pfam" id="PF00485">
    <property type="entry name" value="PRK"/>
    <property type="match status" value="1"/>
</dbReference>
<dbReference type="EMBL" id="DSOL01000102">
    <property type="protein sequence ID" value="HEN27735.1"/>
    <property type="molecule type" value="Genomic_DNA"/>
</dbReference>
<name>A0A7C2P6S5_UNCW3</name>
<dbReference type="CDD" id="cd02028">
    <property type="entry name" value="UMPK_like"/>
    <property type="match status" value="1"/>
</dbReference>
<dbReference type="InterPro" id="IPR027417">
    <property type="entry name" value="P-loop_NTPase"/>
</dbReference>
<sequence length="529" mass="61207">MRKKVWDMVNRISYPYTACIIDNQLVGFGMEFPESSNIKLLSVVEGEGRRTYERTLAFLSDYLLSKAGYKNSLKMEHSLGEALYGEARGVDPDLAVKIIEEGLYELSKKEIPIEIVDLTKQEAIRYLREEKHYSQLRLVEYMAKNIFTFYKIDDYMAYMAGPLVPHTGFVKVFKLQRYNHGFLIFLPDHNDPMRLASPVKRDKLFETFQESKSWAEILGIEDVGQLNEAIHSGKISDLIKIQEGLHEKKIAQIADLITKRKNEIKIVLIAGPSSSGKTTFSKRLKIQLIVNGLVPKTISLDDYFVDREFTPLDENGEPDYESFYALDYKLFREHIRRLIKGEKIQIPKFSFIKGRRDGIREEMVLGENEIIIVEGIHGLNPELTEGIAEENKFKIYVSSLTQLNLDRLNRIPTRDARIIRRIVRDHKYRNHSASETISMWPKVAKGEDLYIFPYQEQADIMFNSALTYELAVLKNYAEPLLRSVKSEDESYSEALRLLNFLFHFMGVMPFEIPPTSIIREFIGGSSFDY</sequence>
<dbReference type="GO" id="GO:0005524">
    <property type="term" value="F:ATP binding"/>
    <property type="evidence" value="ECO:0007669"/>
    <property type="project" value="InterPro"/>
</dbReference>
<gene>
    <name evidence="2" type="ORF">ENQ77_03550</name>
    <name evidence="3" type="ORF">ENU66_07640</name>
</gene>
<dbReference type="AlphaFoldDB" id="A0A7C2P6S5"/>
<accession>A0A7C2P6S5</accession>
<proteinExistence type="predicted"/>
<dbReference type="InterPro" id="IPR006083">
    <property type="entry name" value="PRK/URK"/>
</dbReference>
<keyword evidence="2" id="KW-0808">Transferase</keyword>
<organism evidence="2">
    <name type="scientific">candidate division WOR-3 bacterium</name>
    <dbReference type="NCBI Taxonomy" id="2052148"/>
    <lineage>
        <taxon>Bacteria</taxon>
        <taxon>Bacteria division WOR-3</taxon>
    </lineage>
</organism>
<dbReference type="EMBL" id="DTDJ01000047">
    <property type="protein sequence ID" value="HGL18181.1"/>
    <property type="molecule type" value="Genomic_DNA"/>
</dbReference>
<dbReference type="Gene3D" id="3.30.980.10">
    <property type="entry name" value="Threonyl-trna Synthetase, Chain A, domain 2"/>
    <property type="match status" value="1"/>
</dbReference>
<feature type="domain" description="Phosphoribulokinase/uridine kinase" evidence="1">
    <location>
        <begin position="267"/>
        <end position="465"/>
    </location>
</feature>
<protein>
    <submittedName>
        <fullName evidence="2">Nucleoside kinase</fullName>
    </submittedName>
</protein>
<comment type="caution">
    <text evidence="2">The sequence shown here is derived from an EMBL/GenBank/DDBJ whole genome shotgun (WGS) entry which is preliminary data.</text>
</comment>
<keyword evidence="2" id="KW-0418">Kinase</keyword>
<evidence type="ECO:0000313" key="3">
    <source>
        <dbReference type="EMBL" id="HGL18181.1"/>
    </source>
</evidence>
<reference evidence="2" key="1">
    <citation type="journal article" date="2020" name="mSystems">
        <title>Genome- and Community-Level Interaction Insights into Carbon Utilization and Element Cycling Functions of Hydrothermarchaeota in Hydrothermal Sediment.</title>
        <authorList>
            <person name="Zhou Z."/>
            <person name="Liu Y."/>
            <person name="Xu W."/>
            <person name="Pan J."/>
            <person name="Luo Z.H."/>
            <person name="Li M."/>
        </authorList>
    </citation>
    <scope>NUCLEOTIDE SEQUENCE [LARGE SCALE GENOMIC DNA]</scope>
    <source>
        <strain evidence="2">SpSt-34</strain>
        <strain evidence="3">SpSt-69</strain>
    </source>
</reference>
<dbReference type="SUPFAM" id="SSF55186">
    <property type="entry name" value="ThrRS/AlaRS common domain"/>
    <property type="match status" value="1"/>
</dbReference>